<dbReference type="Proteomes" id="UP000549394">
    <property type="component" value="Unassembled WGS sequence"/>
</dbReference>
<evidence type="ECO:0000256" key="6">
    <source>
        <dbReference type="SAM" id="MobiDB-lite"/>
    </source>
</evidence>
<feature type="transmembrane region" description="Helical" evidence="7">
    <location>
        <begin position="234"/>
        <end position="264"/>
    </location>
</feature>
<organism evidence="9 10">
    <name type="scientific">Dimorphilus gyrociliatus</name>
    <dbReference type="NCBI Taxonomy" id="2664684"/>
    <lineage>
        <taxon>Eukaryota</taxon>
        <taxon>Metazoa</taxon>
        <taxon>Spiralia</taxon>
        <taxon>Lophotrochozoa</taxon>
        <taxon>Annelida</taxon>
        <taxon>Polychaeta</taxon>
        <taxon>Polychaeta incertae sedis</taxon>
        <taxon>Dinophilidae</taxon>
        <taxon>Dimorphilus</taxon>
    </lineage>
</organism>
<gene>
    <name evidence="9" type="ORF">DGYR_LOCUS1029</name>
</gene>
<evidence type="ECO:0000256" key="1">
    <source>
        <dbReference type="ARBA" id="ARBA00004141"/>
    </source>
</evidence>
<feature type="transmembrane region" description="Helical" evidence="7">
    <location>
        <begin position="119"/>
        <end position="137"/>
    </location>
</feature>
<evidence type="ECO:0000313" key="10">
    <source>
        <dbReference type="Proteomes" id="UP000549394"/>
    </source>
</evidence>
<evidence type="ECO:0000256" key="3">
    <source>
        <dbReference type="ARBA" id="ARBA00022692"/>
    </source>
</evidence>
<dbReference type="Gene3D" id="1.20.1250.20">
    <property type="entry name" value="MFS general substrate transporter like domains"/>
    <property type="match status" value="3"/>
</dbReference>
<evidence type="ECO:0000256" key="7">
    <source>
        <dbReference type="SAM" id="Phobius"/>
    </source>
</evidence>
<feature type="transmembrane region" description="Helical" evidence="7">
    <location>
        <begin position="480"/>
        <end position="497"/>
    </location>
</feature>
<feature type="domain" description="Major facilitator superfamily associated" evidence="8">
    <location>
        <begin position="57"/>
        <end position="572"/>
    </location>
</feature>
<feature type="region of interest" description="Disordered" evidence="6">
    <location>
        <begin position="643"/>
        <end position="689"/>
    </location>
</feature>
<dbReference type="CDD" id="cd17335">
    <property type="entry name" value="MFS_MFSD6"/>
    <property type="match status" value="1"/>
</dbReference>
<comment type="caution">
    <text evidence="9">The sequence shown here is derived from an EMBL/GenBank/DDBJ whole genome shotgun (WGS) entry which is preliminary data.</text>
</comment>
<proteinExistence type="inferred from homology"/>
<evidence type="ECO:0000256" key="4">
    <source>
        <dbReference type="ARBA" id="ARBA00022989"/>
    </source>
</evidence>
<feature type="transmembrane region" description="Helical" evidence="7">
    <location>
        <begin position="58"/>
        <end position="78"/>
    </location>
</feature>
<keyword evidence="3 7" id="KW-0812">Transmembrane</keyword>
<name>A0A7I8V9B1_9ANNE</name>
<sequence length="741" mass="82658">MQANDPMYAGYGGEVEDVQPNLKAERPDSLPTRKNEKHRDFLDSLFTNVNYDLLLSKVFYFFFFGAFGCLFPLMAVYFKQLGMNASQAGFLIGVRPFIEFFSAPFWGGIADKWQKGKKLLLFSLFSWVAFMMGLGFVTTPASACLLSNGSKIMLVDPWSETVSKEPSRIKREIQYVGDSKQYYLPYPYPRGHFGQSPLPLEKNEIVNSKNFDLSELVSPPFSSVVYKTRDIQRVFLLVIILVIIGEFFSSPAATLADSAVLGYLGDDLENYGRQRLFGSFGWALAMFFVAIALDHSHIFPDHPCGSQQIGERNYTVCFAVFSVLMACAFLAATQLRFIYEGEPQEPIPLTIIRNKLFGRNDPIPQTQTASIDPEKDDGQMSAPTSSTFIPRGKPGQSGTLKNWLIVLREWGETAYAAMLFQAWFMGFGVGLVFAFLFWHLQGLGGAPSLFGVASVINHVSEVVAYFFSKKILFSIGHVKVLYLGLFGNACRFLYVSWLSNPWWVLPFEFVQGLTHALVWASACSYLTQGIETKNRSTAQGILQLIHHGLGRGSGAIIGGALVQYFGTEYTFRGYGIACIVVLLGYIFINWYFGGRPRQMEDIPGAEKPDEVMEETSHLAPCGVPMNPMSRNLSSSRLSDLANQDKNNQQGRYGTTSDSNGYAGGREELPRYPEGYGPDTGYGYALSPTGNNNLRPLKEVMEKSKDVTTLLITGQPTVLTKAYLQQPEPLFGRDSEEENEWN</sequence>
<reference evidence="9 10" key="1">
    <citation type="submission" date="2020-08" db="EMBL/GenBank/DDBJ databases">
        <authorList>
            <person name="Hejnol A."/>
        </authorList>
    </citation>
    <scope>NUCLEOTIDE SEQUENCE [LARGE SCALE GENOMIC DNA]</scope>
</reference>
<evidence type="ECO:0000313" key="9">
    <source>
        <dbReference type="EMBL" id="CAD5111797.1"/>
    </source>
</evidence>
<dbReference type="SUPFAM" id="SSF103473">
    <property type="entry name" value="MFS general substrate transporter"/>
    <property type="match status" value="1"/>
</dbReference>
<feature type="transmembrane region" description="Helical" evidence="7">
    <location>
        <begin position="414"/>
        <end position="437"/>
    </location>
</feature>
<dbReference type="GO" id="GO:0016020">
    <property type="term" value="C:membrane"/>
    <property type="evidence" value="ECO:0007669"/>
    <property type="project" value="UniProtKB-SubCell"/>
</dbReference>
<dbReference type="InterPro" id="IPR024989">
    <property type="entry name" value="MFS_assoc_dom"/>
</dbReference>
<feature type="transmembrane region" description="Helical" evidence="7">
    <location>
        <begin position="276"/>
        <end position="293"/>
    </location>
</feature>
<dbReference type="PANTHER" id="PTHR16172">
    <property type="entry name" value="MAJOR FACILITATOR SUPERFAMILY DOMAIN-CONTAINING PROTEIN 6-LIKE"/>
    <property type="match status" value="1"/>
</dbReference>
<accession>A0A7I8V9B1</accession>
<dbReference type="OrthoDB" id="5989317at2759"/>
<keyword evidence="5 7" id="KW-0472">Membrane</keyword>
<feature type="compositionally biased region" description="Polar residues" evidence="6">
    <location>
        <begin position="643"/>
        <end position="659"/>
    </location>
</feature>
<feature type="transmembrane region" description="Helical" evidence="7">
    <location>
        <begin position="313"/>
        <end position="332"/>
    </location>
</feature>
<evidence type="ECO:0000256" key="5">
    <source>
        <dbReference type="ARBA" id="ARBA00023136"/>
    </source>
</evidence>
<dbReference type="InterPro" id="IPR036259">
    <property type="entry name" value="MFS_trans_sf"/>
</dbReference>
<feature type="region of interest" description="Disordered" evidence="6">
    <location>
        <begin position="365"/>
        <end position="388"/>
    </location>
</feature>
<evidence type="ECO:0000256" key="2">
    <source>
        <dbReference type="ARBA" id="ARBA00005241"/>
    </source>
</evidence>
<dbReference type="EMBL" id="CAJFCJ010000002">
    <property type="protein sequence ID" value="CAD5111797.1"/>
    <property type="molecule type" value="Genomic_DNA"/>
</dbReference>
<protein>
    <submittedName>
        <fullName evidence="9">DgyrCDS1071</fullName>
    </submittedName>
</protein>
<comment type="subcellular location">
    <subcellularLocation>
        <location evidence="1">Membrane</location>
        <topology evidence="1">Multi-pass membrane protein</topology>
    </subcellularLocation>
</comment>
<dbReference type="InterPro" id="IPR051717">
    <property type="entry name" value="MFS_MFSD6"/>
</dbReference>
<keyword evidence="4 7" id="KW-1133">Transmembrane helix</keyword>
<keyword evidence="10" id="KW-1185">Reference proteome</keyword>
<evidence type="ECO:0000259" key="8">
    <source>
        <dbReference type="Pfam" id="PF12832"/>
    </source>
</evidence>
<comment type="similarity">
    <text evidence="2">Belongs to the major facilitator superfamily. MFSD6 family.</text>
</comment>
<dbReference type="PANTHER" id="PTHR16172:SF2">
    <property type="entry name" value="MAJOR FACILITATOR SUPERFAMILY DOMAIN-CONTAINING PROTEIN 6"/>
    <property type="match status" value="1"/>
</dbReference>
<dbReference type="AlphaFoldDB" id="A0A7I8V9B1"/>
<dbReference type="Pfam" id="PF12832">
    <property type="entry name" value="MFS_1_like"/>
    <property type="match status" value="1"/>
</dbReference>
<feature type="transmembrane region" description="Helical" evidence="7">
    <location>
        <begin position="571"/>
        <end position="592"/>
    </location>
</feature>